<keyword evidence="1 4" id="KW-0489">Methyltransferase</keyword>
<dbReference type="PANTHER" id="PTHR43619">
    <property type="entry name" value="S-ADENOSYL-L-METHIONINE-DEPENDENT METHYLTRANSFERASE YKTD-RELATED"/>
    <property type="match status" value="1"/>
</dbReference>
<organism evidence="4 5">
    <name type="scientific">Streptomyces milbemycinicus</name>
    <dbReference type="NCBI Taxonomy" id="476552"/>
    <lineage>
        <taxon>Bacteria</taxon>
        <taxon>Bacillati</taxon>
        <taxon>Actinomycetota</taxon>
        <taxon>Actinomycetes</taxon>
        <taxon>Kitasatosporales</taxon>
        <taxon>Streptomycetaceae</taxon>
        <taxon>Streptomyces</taxon>
    </lineage>
</organism>
<dbReference type="InterPro" id="IPR007213">
    <property type="entry name" value="Ppm1/Ppm2/Tcmp"/>
</dbReference>
<dbReference type="Gene3D" id="3.40.50.150">
    <property type="entry name" value="Vaccinia Virus protein VP39"/>
    <property type="match status" value="1"/>
</dbReference>
<evidence type="ECO:0000256" key="2">
    <source>
        <dbReference type="ARBA" id="ARBA00022679"/>
    </source>
</evidence>
<gene>
    <name evidence="4" type="ORF">ACI2L5_30190</name>
</gene>
<keyword evidence="2" id="KW-0808">Transferase</keyword>
<evidence type="ECO:0000313" key="5">
    <source>
        <dbReference type="Proteomes" id="UP001620295"/>
    </source>
</evidence>
<proteinExistence type="predicted"/>
<name>A0ABW8LTF3_9ACTN</name>
<dbReference type="Proteomes" id="UP001620295">
    <property type="component" value="Unassembled WGS sequence"/>
</dbReference>
<reference evidence="4 5" key="1">
    <citation type="submission" date="2024-11" db="EMBL/GenBank/DDBJ databases">
        <title>The Natural Products Discovery Center: Release of the First 8490 Sequenced Strains for Exploring Actinobacteria Biosynthetic Diversity.</title>
        <authorList>
            <person name="Kalkreuter E."/>
            <person name="Kautsar S.A."/>
            <person name="Yang D."/>
            <person name="Bader C.D."/>
            <person name="Teijaro C.N."/>
            <person name="Fluegel L."/>
            <person name="Davis C.M."/>
            <person name="Simpson J.R."/>
            <person name="Lauterbach L."/>
            <person name="Steele A.D."/>
            <person name="Gui C."/>
            <person name="Meng S."/>
            <person name="Li G."/>
            <person name="Viehrig K."/>
            <person name="Ye F."/>
            <person name="Su P."/>
            <person name="Kiefer A.F."/>
            <person name="Nichols A."/>
            <person name="Cepeda A.J."/>
            <person name="Yan W."/>
            <person name="Fan B."/>
            <person name="Jiang Y."/>
            <person name="Adhikari A."/>
            <person name="Zheng C.-J."/>
            <person name="Schuster L."/>
            <person name="Cowan T.M."/>
            <person name="Smanski M.J."/>
            <person name="Chevrette M.G."/>
            <person name="De Carvalho L.P.S."/>
            <person name="Shen B."/>
        </authorList>
    </citation>
    <scope>NUCLEOTIDE SEQUENCE [LARGE SCALE GENOMIC DNA]</scope>
    <source>
        <strain evidence="4 5">NPDC020863</strain>
    </source>
</reference>
<keyword evidence="5" id="KW-1185">Reference proteome</keyword>
<comment type="caution">
    <text evidence="4">The sequence shown here is derived from an EMBL/GenBank/DDBJ whole genome shotgun (WGS) entry which is preliminary data.</text>
</comment>
<feature type="region of interest" description="Disordered" evidence="3">
    <location>
        <begin position="200"/>
        <end position="236"/>
    </location>
</feature>
<feature type="compositionally biased region" description="Basic and acidic residues" evidence="3">
    <location>
        <begin position="202"/>
        <end position="233"/>
    </location>
</feature>
<sequence>MADQDKVTVRLSPVPETLLWNLYHRAYEARQPRTVLHDPKAIELVDRLDFPFEETFGPPHPLLAQGQALRVRSFDAAVQSFLADHPTGTVVNLAEGLETQFWRIDNGRARWLGVELPETAELRLALLPDTERRRTLAQSVLDLSWMDEVDTEGGVLLTAQGLLMYLRPPQVRELIAACAERFRGGALVFDAVPRWLSAGTQRAEKRAEKRGEKQGEKRREKRGEKRPAPDYRMPRMPWGLNAGELEKVRTAHPGVVDVRELHLPRGRGPYFGALTPVLYQLPALRNMRPTMTAIARFA</sequence>
<dbReference type="InterPro" id="IPR029063">
    <property type="entry name" value="SAM-dependent_MTases_sf"/>
</dbReference>
<evidence type="ECO:0000256" key="3">
    <source>
        <dbReference type="SAM" id="MobiDB-lite"/>
    </source>
</evidence>
<dbReference type="EMBL" id="JBJDQH010000010">
    <property type="protein sequence ID" value="MFK4269179.1"/>
    <property type="molecule type" value="Genomic_DNA"/>
</dbReference>
<dbReference type="PANTHER" id="PTHR43619:SF2">
    <property type="entry name" value="S-ADENOSYL-L-METHIONINE-DEPENDENT METHYLTRANSFERASES SUPERFAMILY PROTEIN"/>
    <property type="match status" value="1"/>
</dbReference>
<dbReference type="SUPFAM" id="SSF53335">
    <property type="entry name" value="S-adenosyl-L-methionine-dependent methyltransferases"/>
    <property type="match status" value="1"/>
</dbReference>
<dbReference type="RefSeq" id="WP_404747556.1">
    <property type="nucleotide sequence ID" value="NZ_JBJDQH010000010.1"/>
</dbReference>
<protein>
    <submittedName>
        <fullName evidence="4">Class I SAM-dependent methyltransferase</fullName>
    </submittedName>
</protein>
<dbReference type="GO" id="GO:0008168">
    <property type="term" value="F:methyltransferase activity"/>
    <property type="evidence" value="ECO:0007669"/>
    <property type="project" value="UniProtKB-KW"/>
</dbReference>
<dbReference type="Pfam" id="PF04072">
    <property type="entry name" value="LCM"/>
    <property type="match status" value="1"/>
</dbReference>
<dbReference type="GO" id="GO:0032259">
    <property type="term" value="P:methylation"/>
    <property type="evidence" value="ECO:0007669"/>
    <property type="project" value="UniProtKB-KW"/>
</dbReference>
<accession>A0ABW8LTF3</accession>
<evidence type="ECO:0000256" key="1">
    <source>
        <dbReference type="ARBA" id="ARBA00022603"/>
    </source>
</evidence>
<evidence type="ECO:0000313" key="4">
    <source>
        <dbReference type="EMBL" id="MFK4269179.1"/>
    </source>
</evidence>